<reference evidence="13" key="1">
    <citation type="submission" date="2025-08" db="UniProtKB">
        <authorList>
            <consortium name="RefSeq"/>
        </authorList>
    </citation>
    <scope>IDENTIFICATION</scope>
    <source>
        <tissue evidence="13">Gonads</tissue>
    </source>
</reference>
<accession>A0A1S3HV44</accession>
<comment type="function">
    <text evidence="10">Mitochondrial intermembrane chaperone that participates in the import and insertion of some multi-pass transmembrane proteins into the mitochondrial inner membrane. Also required for the transfer of beta-barrel precursors from the TOM complex to the sorting and assembly machinery (SAM complex) of the outer membrane. Acts as a chaperone-like protein that protects the hydrophobic precursors from aggregation and guide them through the mitochondrial intermembrane space.</text>
</comment>
<evidence type="ECO:0000256" key="3">
    <source>
        <dbReference type="ARBA" id="ARBA00022723"/>
    </source>
</evidence>
<gene>
    <name evidence="13" type="primary">LOC106158462</name>
</gene>
<keyword evidence="5 10" id="KW-0653">Protein transport</keyword>
<keyword evidence="7 10" id="KW-0496">Mitochondrion</keyword>
<protein>
    <recommendedName>
        <fullName evidence="10">Mitochondrial import inner membrane translocase subunit</fullName>
    </recommendedName>
</protein>
<dbReference type="FunFam" id="1.10.287.810:FF:000001">
    <property type="entry name" value="mitochondrial import inner membrane translocase subunit TIM13"/>
    <property type="match status" value="1"/>
</dbReference>
<evidence type="ECO:0000256" key="5">
    <source>
        <dbReference type="ARBA" id="ARBA00022927"/>
    </source>
</evidence>
<dbReference type="OrthoDB" id="7813104at2759"/>
<proteinExistence type="inferred from homology"/>
<keyword evidence="8 10" id="KW-1015">Disulfide bond</keyword>
<dbReference type="GeneID" id="106158462"/>
<evidence type="ECO:0000256" key="7">
    <source>
        <dbReference type="ARBA" id="ARBA00023128"/>
    </source>
</evidence>
<keyword evidence="3" id="KW-0479">Metal-binding</keyword>
<comment type="domain">
    <text evidence="10">The twin CX3C motif contains 4 conserved Cys residues that form 2 disulfide bonds in the mitochondrial intermembrane space.</text>
</comment>
<name>A0A1S3HV44_LINAN</name>
<evidence type="ECO:0000256" key="6">
    <source>
        <dbReference type="ARBA" id="ARBA00023010"/>
    </source>
</evidence>
<dbReference type="InterPro" id="IPR035427">
    <property type="entry name" value="Tim10-like_dom_sf"/>
</dbReference>
<dbReference type="GO" id="GO:0042719">
    <property type="term" value="C:mitochondrial intermembrane space chaperone complex"/>
    <property type="evidence" value="ECO:0007669"/>
    <property type="project" value="UniProtKB-ARBA"/>
</dbReference>
<dbReference type="KEGG" id="lak:106158462"/>
<comment type="subcellular location">
    <subcellularLocation>
        <location evidence="10">Mitochondrion inner membrane</location>
        <topology evidence="10">Peripheral membrane protein</topology>
        <orientation evidence="10">Intermembrane side</orientation>
    </subcellularLocation>
</comment>
<keyword evidence="4" id="KW-0862">Zinc</keyword>
<feature type="domain" description="Tim10-like" evidence="11">
    <location>
        <begin position="26"/>
        <end position="84"/>
    </location>
</feature>
<dbReference type="STRING" id="7574.A0A1S3HV44"/>
<keyword evidence="9 10" id="KW-0143">Chaperone</keyword>
<dbReference type="Proteomes" id="UP000085678">
    <property type="component" value="Unplaced"/>
</dbReference>
<evidence type="ECO:0000256" key="1">
    <source>
        <dbReference type="ARBA" id="ARBA00006720"/>
    </source>
</evidence>
<dbReference type="SUPFAM" id="SSF144122">
    <property type="entry name" value="Tim10-like"/>
    <property type="match status" value="1"/>
</dbReference>
<evidence type="ECO:0000256" key="4">
    <source>
        <dbReference type="ARBA" id="ARBA00022833"/>
    </source>
</evidence>
<dbReference type="Gene3D" id="1.10.287.810">
    <property type="entry name" value="Mitochondrial import inner membrane translocase subunit tim13 like domains"/>
    <property type="match status" value="1"/>
</dbReference>
<evidence type="ECO:0000259" key="11">
    <source>
        <dbReference type="Pfam" id="PF02953"/>
    </source>
</evidence>
<keyword evidence="2 10" id="KW-0813">Transport</keyword>
<keyword evidence="10" id="KW-0999">Mitochondrion inner membrane</keyword>
<evidence type="ECO:0000313" key="12">
    <source>
        <dbReference type="Proteomes" id="UP000085678"/>
    </source>
</evidence>
<dbReference type="FunCoup" id="A0A1S3HV44">
    <property type="interactions" value="1999"/>
</dbReference>
<dbReference type="AlphaFoldDB" id="A0A1S3HV44"/>
<keyword evidence="12" id="KW-1185">Reference proteome</keyword>
<comment type="similarity">
    <text evidence="1 10">Belongs to the small Tim family.</text>
</comment>
<evidence type="ECO:0000256" key="8">
    <source>
        <dbReference type="ARBA" id="ARBA00023157"/>
    </source>
</evidence>
<dbReference type="GO" id="GO:0015031">
    <property type="term" value="P:protein transport"/>
    <property type="evidence" value="ECO:0007669"/>
    <property type="project" value="UniProtKB-KW"/>
</dbReference>
<evidence type="ECO:0000256" key="9">
    <source>
        <dbReference type="ARBA" id="ARBA00023186"/>
    </source>
</evidence>
<evidence type="ECO:0000313" key="13">
    <source>
        <dbReference type="RefSeq" id="XP_013389912.1"/>
    </source>
</evidence>
<evidence type="ECO:0000256" key="2">
    <source>
        <dbReference type="ARBA" id="ARBA00022448"/>
    </source>
</evidence>
<comment type="subunit">
    <text evidence="10">Heterohexamer.</text>
</comment>
<dbReference type="GO" id="GO:0046872">
    <property type="term" value="F:metal ion binding"/>
    <property type="evidence" value="ECO:0007669"/>
    <property type="project" value="UniProtKB-KW"/>
</dbReference>
<dbReference type="OMA" id="NAYAQEF"/>
<dbReference type="RefSeq" id="XP_013389912.1">
    <property type="nucleotide sequence ID" value="XM_013534458.1"/>
</dbReference>
<dbReference type="GO" id="GO:0045039">
    <property type="term" value="P:protein insertion into mitochondrial inner membrane"/>
    <property type="evidence" value="ECO:0007669"/>
    <property type="project" value="UniProtKB-ARBA"/>
</dbReference>
<dbReference type="Pfam" id="PF02953">
    <property type="entry name" value="zf-Tim10_DDP"/>
    <property type="match status" value="1"/>
</dbReference>
<organism evidence="12 13">
    <name type="scientific">Lingula anatina</name>
    <name type="common">Brachiopod</name>
    <name type="synonym">Lingula unguis</name>
    <dbReference type="NCBI Taxonomy" id="7574"/>
    <lineage>
        <taxon>Eukaryota</taxon>
        <taxon>Metazoa</taxon>
        <taxon>Spiralia</taxon>
        <taxon>Lophotrochozoa</taxon>
        <taxon>Brachiopoda</taxon>
        <taxon>Linguliformea</taxon>
        <taxon>Lingulata</taxon>
        <taxon>Lingulida</taxon>
        <taxon>Linguloidea</taxon>
        <taxon>Lingulidae</taxon>
        <taxon>Lingula</taxon>
    </lineage>
</organism>
<keyword evidence="10" id="KW-0472">Membrane</keyword>
<dbReference type="InParanoid" id="A0A1S3HV44"/>
<keyword evidence="6 10" id="KW-0811">Translocation</keyword>
<dbReference type="InterPro" id="IPR004217">
    <property type="entry name" value="Tim10-like"/>
</dbReference>
<evidence type="ECO:0000256" key="10">
    <source>
        <dbReference type="RuleBase" id="RU367043"/>
    </source>
</evidence>
<dbReference type="GO" id="GO:0005743">
    <property type="term" value="C:mitochondrial inner membrane"/>
    <property type="evidence" value="ECO:0007669"/>
    <property type="project" value="UniProtKB-SubCell"/>
</dbReference>
<sequence length="95" mass="10673">MNSFDSPVGSKGGISSADRDKILAAAQQQITASFNQMILEKINDKCFHKCIEKPGASLSSWEEKCLTMCMDRYLDTVQIVQRVYHRKLQEGMGSQ</sequence>